<evidence type="ECO:0000256" key="1">
    <source>
        <dbReference type="SAM" id="Phobius"/>
    </source>
</evidence>
<keyword evidence="1" id="KW-0812">Transmembrane</keyword>
<feature type="transmembrane region" description="Helical" evidence="1">
    <location>
        <begin position="46"/>
        <end position="70"/>
    </location>
</feature>
<protein>
    <submittedName>
        <fullName evidence="2">Uncharacterized protein</fullName>
    </submittedName>
</protein>
<dbReference type="STRING" id="494016.SAMN04487965_1601"/>
<dbReference type="Proteomes" id="UP000184170">
    <property type="component" value="Unassembled WGS sequence"/>
</dbReference>
<evidence type="ECO:0000313" key="3">
    <source>
        <dbReference type="Proteomes" id="UP000184170"/>
    </source>
</evidence>
<gene>
    <name evidence="2" type="ORF">SAMN04487965_1601</name>
</gene>
<evidence type="ECO:0000313" key="2">
    <source>
        <dbReference type="EMBL" id="SHF19592.1"/>
    </source>
</evidence>
<dbReference type="EMBL" id="FQVA01000001">
    <property type="protein sequence ID" value="SHF19592.1"/>
    <property type="molecule type" value="Genomic_DNA"/>
</dbReference>
<feature type="transmembrane region" description="Helical" evidence="1">
    <location>
        <begin position="12"/>
        <end position="34"/>
    </location>
</feature>
<keyword evidence="3" id="KW-1185">Reference proteome</keyword>
<accession>A0A1M4ZP66</accession>
<keyword evidence="1" id="KW-1133">Transmembrane helix</keyword>
<dbReference type="OrthoDB" id="8779735at2"/>
<feature type="transmembrane region" description="Helical" evidence="1">
    <location>
        <begin position="82"/>
        <end position="104"/>
    </location>
</feature>
<proteinExistence type="predicted"/>
<organism evidence="2 3">
    <name type="scientific">Microbulbifer donghaiensis</name>
    <dbReference type="NCBI Taxonomy" id="494016"/>
    <lineage>
        <taxon>Bacteria</taxon>
        <taxon>Pseudomonadati</taxon>
        <taxon>Pseudomonadota</taxon>
        <taxon>Gammaproteobacteria</taxon>
        <taxon>Cellvibrionales</taxon>
        <taxon>Microbulbiferaceae</taxon>
        <taxon>Microbulbifer</taxon>
    </lineage>
</organism>
<keyword evidence="1" id="KW-0472">Membrane</keyword>
<name>A0A1M4ZP66_9GAMM</name>
<reference evidence="3" key="1">
    <citation type="submission" date="2016-11" db="EMBL/GenBank/DDBJ databases">
        <authorList>
            <person name="Varghese N."/>
            <person name="Submissions S."/>
        </authorList>
    </citation>
    <scope>NUCLEOTIDE SEQUENCE [LARGE SCALE GENOMIC DNA]</scope>
    <source>
        <strain evidence="3">CGMCC 1.7063</strain>
    </source>
</reference>
<dbReference type="RefSeq" id="WP_073273420.1">
    <property type="nucleotide sequence ID" value="NZ_FQVA01000001.1"/>
</dbReference>
<dbReference type="AlphaFoldDB" id="A0A1M4ZP66"/>
<sequence>MSREERISGWLIIVYASFMLLVLSAAFLIFFANFGEVVVSAPASLFSIYGTALLFFILINLLGLIAGILVVRGEDSASRLALPFSIVSILNVPVGTLVGGFYLWQYLRKP</sequence>